<sequence length="305" mass="33121">MSLNPTTNPPRPVRRRPSLLSGFRPKTAIAGADLPFPPLPSRPHTGVWVPHKDGSYREAVSPFSHEIVVCDSGTGQQQHQQQHQQQQQQQQSGFIVTPELLESENDNPFPLLKTRHRASKSFSNLRHGVTHELRAVARRLSLTVRHKSSKYNLAVPLEGSDDGNTSDDYRSADSGAVMGFRSRRSFHRPSLCSLNALNRFGSPQPTPPPPLATLPYVTDPIPGNGSEPPILPNDLSRGAAARAAAAAQNEMVKIGCVTSRGDSKIELGTASPEESDVAGDSESGIDVNLQNNVDVSKDDLEVVRK</sequence>
<comment type="caution">
    <text evidence="2">The sequence shown here is derived from an EMBL/GenBank/DDBJ whole genome shotgun (WGS) entry which is preliminary data.</text>
</comment>
<feature type="region of interest" description="Disordered" evidence="1">
    <location>
        <begin position="1"/>
        <end position="22"/>
    </location>
</feature>
<evidence type="ECO:0000313" key="3">
    <source>
        <dbReference type="Proteomes" id="UP000091918"/>
    </source>
</evidence>
<feature type="non-terminal residue" evidence="2">
    <location>
        <position position="305"/>
    </location>
</feature>
<dbReference type="STRING" id="1658172.A0A1B7NKS3"/>
<gene>
    <name evidence="2" type="ORF">ACJ72_08262</name>
</gene>
<reference evidence="2 3" key="1">
    <citation type="submission" date="2015-07" db="EMBL/GenBank/DDBJ databases">
        <title>Emmonsia species relationships and genome sequence.</title>
        <authorList>
            <person name="Cuomo C.A."/>
            <person name="Schwartz I.S."/>
            <person name="Kenyon C."/>
            <person name="de Hoog G.S."/>
            <person name="Govender N.P."/>
            <person name="Botha A."/>
            <person name="Moreno L."/>
            <person name="de Vries M."/>
            <person name="Munoz J.F."/>
            <person name="Stielow J.B."/>
        </authorList>
    </citation>
    <scope>NUCLEOTIDE SEQUENCE [LARGE SCALE GENOMIC DNA]</scope>
    <source>
        <strain evidence="2 3">CBS 136260</strain>
    </source>
</reference>
<dbReference type="OrthoDB" id="10664383at2759"/>
<feature type="region of interest" description="Disordered" evidence="1">
    <location>
        <begin position="71"/>
        <end position="92"/>
    </location>
</feature>
<name>A0A1B7NKS3_9EURO</name>
<dbReference type="Proteomes" id="UP000091918">
    <property type="component" value="Unassembled WGS sequence"/>
</dbReference>
<feature type="compositionally biased region" description="Low complexity" evidence="1">
    <location>
        <begin position="76"/>
        <end position="91"/>
    </location>
</feature>
<accession>A0A1B7NKS3</accession>
<proteinExistence type="predicted"/>
<organism evidence="2 3">
    <name type="scientific">Emergomyces africanus</name>
    <dbReference type="NCBI Taxonomy" id="1955775"/>
    <lineage>
        <taxon>Eukaryota</taxon>
        <taxon>Fungi</taxon>
        <taxon>Dikarya</taxon>
        <taxon>Ascomycota</taxon>
        <taxon>Pezizomycotina</taxon>
        <taxon>Eurotiomycetes</taxon>
        <taxon>Eurotiomycetidae</taxon>
        <taxon>Onygenales</taxon>
        <taxon>Ajellomycetaceae</taxon>
        <taxon>Emergomyces</taxon>
    </lineage>
</organism>
<evidence type="ECO:0000256" key="1">
    <source>
        <dbReference type="SAM" id="MobiDB-lite"/>
    </source>
</evidence>
<dbReference type="EMBL" id="LGUA01002536">
    <property type="protein sequence ID" value="OAX77439.1"/>
    <property type="molecule type" value="Genomic_DNA"/>
</dbReference>
<protein>
    <submittedName>
        <fullName evidence="2">Uncharacterized protein</fullName>
    </submittedName>
</protein>
<dbReference type="AlphaFoldDB" id="A0A1B7NKS3"/>
<feature type="region of interest" description="Disordered" evidence="1">
    <location>
        <begin position="262"/>
        <end position="290"/>
    </location>
</feature>
<evidence type="ECO:0000313" key="2">
    <source>
        <dbReference type="EMBL" id="OAX77439.1"/>
    </source>
</evidence>
<keyword evidence="3" id="KW-1185">Reference proteome</keyword>